<sequence>MAKGPAVVVVARHGARLDAADKSWHLTSPAPYDPPLTYGGWSQAKALGQRIAALLHQRDTEQAEAAAVAAENGANTDTTSLDFSKLDLSHEGNEPGEPTRRPKTTTTTTKKKKKKKKRTIIVHSSPFLRCVQTSIAVAAGISQHQPSTTPQLQVPTPSAEKNGLLGNASKKAPRDPSPAWPATTFEPLADPNLEILPKPHTGPERILLRIDAFLGEWLSPEYYTDITAPPNSTMMVAGAKADLLRRGDYIQEQPNVNNSKGHFPGGWMGKNAAVQDMSSPGKGAMPTTTNPAPLRERSSSYHGSLSRQGRRSREVAAPLAPSPGPTTRSSRLYEPPHPSYSVSAADPIPRGYVAHAQEACVKVDFQWDSMREPQNWGDGGEYGDEWSTMHKRFRRGLAGMMQWYRAHGTTPPKDQFPGFMFKEPLRLTPPPISHAKSDPFPNFDPDIATEEDEELVLVLVTHGAGCNALLGAMTNQPVLMDIGLASLSMAVQRDAPTASSATTIHARRLSVVDPAMSDTYEVRLSASIDHLRPGVDPSKLPSAQTQTQSLAMAASPSIEYRRRFTGSSTTGSSSPLESPFSIGEPYRSWNSSLSSVRRTMSSGSNSRFMQGQPSVSGAASPSGGLWSGTKTPVADAGSDGRTSPGADMVLNFANQHPQPQPPSQPKPKPKPTANTSTLAADSTANTGNRLTKLDSKEEREVGDKSTPLVSAQARKQSTTSSPGLWGAKVEKKSSNGLWGPPKLDDVYEHSHGPKRRWTVTERKDSL</sequence>
<dbReference type="SUPFAM" id="SSF53254">
    <property type="entry name" value="Phosphoglycerate mutase-like"/>
    <property type="match status" value="1"/>
</dbReference>
<dbReference type="Proteomes" id="UP000800040">
    <property type="component" value="Unassembled WGS sequence"/>
</dbReference>
<evidence type="ECO:0000313" key="2">
    <source>
        <dbReference type="EMBL" id="KAF1836117.1"/>
    </source>
</evidence>
<dbReference type="InterPro" id="IPR013078">
    <property type="entry name" value="His_Pase_superF_clade-1"/>
</dbReference>
<dbReference type="SMART" id="SM00855">
    <property type="entry name" value="PGAM"/>
    <property type="match status" value="1"/>
</dbReference>
<feature type="region of interest" description="Disordered" evidence="1">
    <location>
        <begin position="67"/>
        <end position="118"/>
    </location>
</feature>
<feature type="region of interest" description="Disordered" evidence="1">
    <location>
        <begin position="535"/>
        <end position="766"/>
    </location>
</feature>
<feature type="compositionally biased region" description="Polar residues" evidence="1">
    <location>
        <begin position="707"/>
        <end position="722"/>
    </location>
</feature>
<feature type="compositionally biased region" description="Low complexity" evidence="1">
    <location>
        <begin position="565"/>
        <end position="574"/>
    </location>
</feature>
<feature type="compositionally biased region" description="Basic and acidic residues" evidence="1">
    <location>
        <begin position="742"/>
        <end position="751"/>
    </location>
</feature>
<dbReference type="InterPro" id="IPR029033">
    <property type="entry name" value="His_PPase_superfam"/>
</dbReference>
<dbReference type="InterPro" id="IPR051710">
    <property type="entry name" value="Phosphatase_SH3-domain"/>
</dbReference>
<dbReference type="EMBL" id="ML975277">
    <property type="protein sequence ID" value="KAF1836117.1"/>
    <property type="molecule type" value="Genomic_DNA"/>
</dbReference>
<reference evidence="2" key="1">
    <citation type="submission" date="2020-01" db="EMBL/GenBank/DDBJ databases">
        <authorList>
            <consortium name="DOE Joint Genome Institute"/>
            <person name="Haridas S."/>
            <person name="Albert R."/>
            <person name="Binder M."/>
            <person name="Bloem J."/>
            <person name="Labutti K."/>
            <person name="Salamov A."/>
            <person name="Andreopoulos B."/>
            <person name="Baker S.E."/>
            <person name="Barry K."/>
            <person name="Bills G."/>
            <person name="Bluhm B.H."/>
            <person name="Cannon C."/>
            <person name="Castanera R."/>
            <person name="Culley D.E."/>
            <person name="Daum C."/>
            <person name="Ezra D."/>
            <person name="Gonzalez J.B."/>
            <person name="Henrissat B."/>
            <person name="Kuo A."/>
            <person name="Liang C."/>
            <person name="Lipzen A."/>
            <person name="Lutzoni F."/>
            <person name="Magnuson J."/>
            <person name="Mondo S."/>
            <person name="Nolan M."/>
            <person name="Ohm R."/>
            <person name="Pangilinan J."/>
            <person name="Park H.-J."/>
            <person name="Ramirez L."/>
            <person name="Alfaro M."/>
            <person name="Sun H."/>
            <person name="Tritt A."/>
            <person name="Yoshinaga Y."/>
            <person name="Zwiers L.-H."/>
            <person name="Turgeon B.G."/>
            <person name="Goodwin S.B."/>
            <person name="Spatafora J.W."/>
            <person name="Crous P.W."/>
            <person name="Grigoriev I.V."/>
        </authorList>
    </citation>
    <scope>NUCLEOTIDE SEQUENCE</scope>
    <source>
        <strain evidence="2">P77</strain>
    </source>
</reference>
<dbReference type="PANTHER" id="PTHR16469">
    <property type="entry name" value="UBIQUITIN-ASSOCIATED AND SH3 DOMAIN-CONTAINING BA-RELATED"/>
    <property type="match status" value="1"/>
</dbReference>
<feature type="compositionally biased region" description="Polar residues" evidence="1">
    <location>
        <begin position="145"/>
        <end position="156"/>
    </location>
</feature>
<dbReference type="CDD" id="cd07040">
    <property type="entry name" value="HP"/>
    <property type="match status" value="1"/>
</dbReference>
<feature type="compositionally biased region" description="Basic and acidic residues" evidence="1">
    <location>
        <begin position="691"/>
        <end position="703"/>
    </location>
</feature>
<feature type="compositionally biased region" description="Low complexity" evidence="1">
    <location>
        <begin position="591"/>
        <end position="624"/>
    </location>
</feature>
<accession>A0A6A5KJQ8</accession>
<feature type="compositionally biased region" description="Polar residues" evidence="1">
    <location>
        <begin position="541"/>
        <end position="550"/>
    </location>
</feature>
<feature type="region of interest" description="Disordered" evidence="1">
    <location>
        <begin position="145"/>
        <end position="185"/>
    </location>
</feature>
<evidence type="ECO:0000256" key="1">
    <source>
        <dbReference type="SAM" id="MobiDB-lite"/>
    </source>
</evidence>
<dbReference type="Gene3D" id="3.40.50.1240">
    <property type="entry name" value="Phosphoglycerate mutase-like"/>
    <property type="match status" value="1"/>
</dbReference>
<evidence type="ECO:0000313" key="3">
    <source>
        <dbReference type="Proteomes" id="UP000800040"/>
    </source>
</evidence>
<evidence type="ECO:0008006" key="4">
    <source>
        <dbReference type="Google" id="ProtNLM"/>
    </source>
</evidence>
<proteinExistence type="predicted"/>
<dbReference type="AlphaFoldDB" id="A0A6A5KJQ8"/>
<feature type="compositionally biased region" description="Polar residues" evidence="1">
    <location>
        <begin position="672"/>
        <end position="689"/>
    </location>
</feature>
<feature type="compositionally biased region" description="Basic and acidic residues" evidence="1">
    <location>
        <begin position="84"/>
        <end position="100"/>
    </location>
</feature>
<feature type="compositionally biased region" description="Basic residues" evidence="1">
    <location>
        <begin position="109"/>
        <end position="118"/>
    </location>
</feature>
<dbReference type="PANTHER" id="PTHR16469:SF27">
    <property type="entry name" value="UBIQUITIN-ASSOCIATED AND SH3 DOMAIN-CONTAINING BA-RELATED"/>
    <property type="match status" value="1"/>
</dbReference>
<gene>
    <name evidence="2" type="ORF">BDW02DRAFT_494423</name>
</gene>
<organism evidence="2 3">
    <name type="scientific">Decorospora gaudefroyi</name>
    <dbReference type="NCBI Taxonomy" id="184978"/>
    <lineage>
        <taxon>Eukaryota</taxon>
        <taxon>Fungi</taxon>
        <taxon>Dikarya</taxon>
        <taxon>Ascomycota</taxon>
        <taxon>Pezizomycotina</taxon>
        <taxon>Dothideomycetes</taxon>
        <taxon>Pleosporomycetidae</taxon>
        <taxon>Pleosporales</taxon>
        <taxon>Pleosporineae</taxon>
        <taxon>Pleosporaceae</taxon>
        <taxon>Decorospora</taxon>
    </lineage>
</organism>
<keyword evidence="3" id="KW-1185">Reference proteome</keyword>
<feature type="region of interest" description="Disordered" evidence="1">
    <location>
        <begin position="255"/>
        <end position="340"/>
    </location>
</feature>
<protein>
    <recommendedName>
        <fullName evidence="4">Phosphoglycerate mutase-like protein</fullName>
    </recommendedName>
</protein>
<name>A0A6A5KJQ8_9PLEO</name>
<dbReference type="OrthoDB" id="3898179at2759"/>